<sequence length="91" mass="9789">MDSSTKLLRDDPSLYSGSCGVVDTTIQDLDQQIILNDMILFANGGMPYMYQDPAGLSSNNPPPPVVGDRGILPPPWETEKLTAARAAPVWG</sequence>
<gene>
    <name evidence="2" type="ORF">PG993_010213</name>
</gene>
<evidence type="ECO:0000313" key="2">
    <source>
        <dbReference type="EMBL" id="KAK8035218.1"/>
    </source>
</evidence>
<evidence type="ECO:0000256" key="1">
    <source>
        <dbReference type="SAM" id="MobiDB-lite"/>
    </source>
</evidence>
<reference evidence="2 3" key="1">
    <citation type="submission" date="2023-01" db="EMBL/GenBank/DDBJ databases">
        <title>Analysis of 21 Apiospora genomes using comparative genomics revels a genus with tremendous synthesis potential of carbohydrate active enzymes and secondary metabolites.</title>
        <authorList>
            <person name="Sorensen T."/>
        </authorList>
    </citation>
    <scope>NUCLEOTIDE SEQUENCE [LARGE SCALE GENOMIC DNA]</scope>
    <source>
        <strain evidence="2 3">CBS 33761</strain>
    </source>
</reference>
<name>A0ABR1SLL8_9PEZI</name>
<evidence type="ECO:0000313" key="3">
    <source>
        <dbReference type="Proteomes" id="UP001444661"/>
    </source>
</evidence>
<accession>A0ABR1SLL8</accession>
<comment type="caution">
    <text evidence="2">The sequence shown here is derived from an EMBL/GenBank/DDBJ whole genome shotgun (WGS) entry which is preliminary data.</text>
</comment>
<feature type="region of interest" description="Disordered" evidence="1">
    <location>
        <begin position="53"/>
        <end position="74"/>
    </location>
</feature>
<dbReference type="Proteomes" id="UP001444661">
    <property type="component" value="Unassembled WGS sequence"/>
</dbReference>
<proteinExistence type="predicted"/>
<protein>
    <submittedName>
        <fullName evidence="2">Uncharacterized protein</fullName>
    </submittedName>
</protein>
<organism evidence="2 3">
    <name type="scientific">Apiospora rasikravindrae</name>
    <dbReference type="NCBI Taxonomy" id="990691"/>
    <lineage>
        <taxon>Eukaryota</taxon>
        <taxon>Fungi</taxon>
        <taxon>Dikarya</taxon>
        <taxon>Ascomycota</taxon>
        <taxon>Pezizomycotina</taxon>
        <taxon>Sordariomycetes</taxon>
        <taxon>Xylariomycetidae</taxon>
        <taxon>Amphisphaeriales</taxon>
        <taxon>Apiosporaceae</taxon>
        <taxon>Apiospora</taxon>
    </lineage>
</organism>
<keyword evidence="3" id="KW-1185">Reference proteome</keyword>
<dbReference type="EMBL" id="JAQQWK010000009">
    <property type="protein sequence ID" value="KAK8035218.1"/>
    <property type="molecule type" value="Genomic_DNA"/>
</dbReference>